<evidence type="ECO:0000256" key="4">
    <source>
        <dbReference type="ARBA" id="ARBA00022568"/>
    </source>
</evidence>
<dbReference type="GO" id="GO:0012505">
    <property type="term" value="C:endomembrane system"/>
    <property type="evidence" value="ECO:0007669"/>
    <property type="project" value="UniProtKB-SubCell"/>
</dbReference>
<evidence type="ECO:0000256" key="3">
    <source>
        <dbReference type="ARBA" id="ARBA00022449"/>
    </source>
</evidence>
<feature type="transmembrane region" description="Helical" evidence="10">
    <location>
        <begin position="381"/>
        <end position="399"/>
    </location>
</feature>
<feature type="compositionally biased region" description="Basic and acidic residues" evidence="9">
    <location>
        <begin position="60"/>
        <end position="80"/>
    </location>
</feature>
<protein>
    <recommendedName>
        <fullName evidence="11">Sodium/calcium exchanger membrane region domain-containing protein</fullName>
    </recommendedName>
</protein>
<dbReference type="GO" id="GO:0005432">
    <property type="term" value="F:calcium:sodium antiporter activity"/>
    <property type="evidence" value="ECO:0007669"/>
    <property type="project" value="InterPro"/>
</dbReference>
<comment type="subcellular location">
    <subcellularLocation>
        <location evidence="1">Endomembrane system</location>
        <topology evidence="1">Multi-pass membrane protein</topology>
    </subcellularLocation>
</comment>
<keyword evidence="4" id="KW-0109">Calcium transport</keyword>
<evidence type="ECO:0000256" key="6">
    <source>
        <dbReference type="ARBA" id="ARBA00022989"/>
    </source>
</evidence>
<dbReference type="InterPro" id="IPR044880">
    <property type="entry name" value="NCX_ion-bd_dom_sf"/>
</dbReference>
<gene>
    <name evidence="12" type="ORF">LSH36_17g04009</name>
</gene>
<evidence type="ECO:0000256" key="10">
    <source>
        <dbReference type="SAM" id="Phobius"/>
    </source>
</evidence>
<feature type="domain" description="Sodium/calcium exchanger membrane region" evidence="11">
    <location>
        <begin position="238"/>
        <end position="401"/>
    </location>
</feature>
<keyword evidence="8 10" id="KW-0472">Membrane</keyword>
<dbReference type="PANTHER" id="PTHR11878">
    <property type="entry name" value="SODIUM/CALCIUM EXCHANGER"/>
    <property type="match status" value="1"/>
</dbReference>
<keyword evidence="6 10" id="KW-1133">Transmembrane helix</keyword>
<dbReference type="InterPro" id="IPR004837">
    <property type="entry name" value="NaCa_Exmemb"/>
</dbReference>
<comment type="caution">
    <text evidence="12">The sequence shown here is derived from an EMBL/GenBank/DDBJ whole genome shotgun (WGS) entry which is preliminary data.</text>
</comment>
<keyword evidence="5 10" id="KW-0812">Transmembrane</keyword>
<name>A0AAD9KBN3_9ANNE</name>
<organism evidence="12 13">
    <name type="scientific">Paralvinella palmiformis</name>
    <dbReference type="NCBI Taxonomy" id="53620"/>
    <lineage>
        <taxon>Eukaryota</taxon>
        <taxon>Metazoa</taxon>
        <taxon>Spiralia</taxon>
        <taxon>Lophotrochozoa</taxon>
        <taxon>Annelida</taxon>
        <taxon>Polychaeta</taxon>
        <taxon>Sedentaria</taxon>
        <taxon>Canalipalpata</taxon>
        <taxon>Terebellida</taxon>
        <taxon>Terebelliformia</taxon>
        <taxon>Alvinellidae</taxon>
        <taxon>Paralvinella</taxon>
    </lineage>
</organism>
<dbReference type="PRINTS" id="PR01259">
    <property type="entry name" value="NACAEXCHNGR"/>
</dbReference>
<evidence type="ECO:0000259" key="11">
    <source>
        <dbReference type="Pfam" id="PF01699"/>
    </source>
</evidence>
<evidence type="ECO:0000313" key="13">
    <source>
        <dbReference type="Proteomes" id="UP001208570"/>
    </source>
</evidence>
<evidence type="ECO:0000256" key="1">
    <source>
        <dbReference type="ARBA" id="ARBA00004127"/>
    </source>
</evidence>
<dbReference type="InterPro" id="IPR004836">
    <property type="entry name" value="Na_Ca_Ex"/>
</dbReference>
<keyword evidence="7" id="KW-0406">Ion transport</keyword>
<dbReference type="EMBL" id="JAODUP010000017">
    <property type="protein sequence ID" value="KAK2168376.1"/>
    <property type="molecule type" value="Genomic_DNA"/>
</dbReference>
<dbReference type="InterPro" id="IPR038081">
    <property type="entry name" value="CalX-like_sf"/>
</dbReference>
<dbReference type="Gene3D" id="1.20.1420.30">
    <property type="entry name" value="NCX, central ion-binding region"/>
    <property type="match status" value="1"/>
</dbReference>
<dbReference type="GO" id="GO:0030424">
    <property type="term" value="C:axon"/>
    <property type="evidence" value="ECO:0007669"/>
    <property type="project" value="TreeGrafter"/>
</dbReference>
<accession>A0AAD9KBN3</accession>
<keyword evidence="4" id="KW-0106">Calcium</keyword>
<dbReference type="Gene3D" id="2.60.40.2030">
    <property type="match status" value="1"/>
</dbReference>
<feature type="transmembrane region" description="Helical" evidence="10">
    <location>
        <begin position="184"/>
        <end position="203"/>
    </location>
</feature>
<dbReference type="Proteomes" id="UP001208570">
    <property type="component" value="Unassembled WGS sequence"/>
</dbReference>
<dbReference type="Pfam" id="PF01699">
    <property type="entry name" value="Na_Ca_ex"/>
    <property type="match status" value="2"/>
</dbReference>
<dbReference type="GO" id="GO:0042383">
    <property type="term" value="C:sarcolemma"/>
    <property type="evidence" value="ECO:0007669"/>
    <property type="project" value="TreeGrafter"/>
</dbReference>
<dbReference type="PANTHER" id="PTHR11878:SF65">
    <property type="entry name" value="NA_CA-EXCHANGE PROTEIN, ISOFORM G"/>
    <property type="match status" value="1"/>
</dbReference>
<dbReference type="GO" id="GO:0098794">
    <property type="term" value="C:postsynapse"/>
    <property type="evidence" value="ECO:0007669"/>
    <property type="project" value="TreeGrafter"/>
</dbReference>
<sequence length="411" mass="44412">MARMKRKIPKTSSTRARFLISNLFSLSLSARGDSLSQPDDPITATFNSDHTPDDDDDDHPDVGKEVEQQEEKPVSEMTEEERIAELGKPRLGEITRVQCHIMESMEFKTTVDKLLQKANVSLAIGTSSWREQFIEAVTVSAGDDDDDEEGGEEKLPSCMDYVMHFLTIFWKVLFAFVPPTDYLGGWLAFTVSISIIGMLTALIGDVSSSFGCTVGLKDSVVAISFVALGTSVPDYWGGWACFFVSILVIGLLTALIGDIAGSFGCTIGLKDAVTAISFVALGTSVPDTFASKVAAIGDQYADSSIGNVTGSNAVNVFLGIGIAWSIAAIYHAINGTKFEVVPGSLAFSVTIFCVCGAVAIMVMLLRRHKAIGGELGGPRKLKIATSMFFFMLWMIYLLFSSLESYCHVKGF</sequence>
<feature type="domain" description="Sodium/calcium exchanger membrane region" evidence="11">
    <location>
        <begin position="185"/>
        <end position="235"/>
    </location>
</feature>
<keyword evidence="2" id="KW-0813">Transport</keyword>
<keyword evidence="3" id="KW-0050">Antiport</keyword>
<feature type="transmembrane region" description="Helical" evidence="10">
    <location>
        <begin position="345"/>
        <end position="365"/>
    </location>
</feature>
<dbReference type="GO" id="GO:0098703">
    <property type="term" value="P:calcium ion import across plasma membrane"/>
    <property type="evidence" value="ECO:0007669"/>
    <property type="project" value="TreeGrafter"/>
</dbReference>
<proteinExistence type="predicted"/>
<evidence type="ECO:0000256" key="2">
    <source>
        <dbReference type="ARBA" id="ARBA00022448"/>
    </source>
</evidence>
<reference evidence="12" key="1">
    <citation type="journal article" date="2023" name="Mol. Biol. Evol.">
        <title>Third-Generation Sequencing Reveals the Adaptive Role of the Epigenome in Three Deep-Sea Polychaetes.</title>
        <authorList>
            <person name="Perez M."/>
            <person name="Aroh O."/>
            <person name="Sun Y."/>
            <person name="Lan Y."/>
            <person name="Juniper S.K."/>
            <person name="Young C.R."/>
            <person name="Angers B."/>
            <person name="Qian P.Y."/>
        </authorList>
    </citation>
    <scope>NUCLEOTIDE SEQUENCE</scope>
    <source>
        <strain evidence="12">P08H-3</strain>
    </source>
</reference>
<feature type="transmembrane region" description="Helical" evidence="10">
    <location>
        <begin position="236"/>
        <end position="256"/>
    </location>
</feature>
<feature type="region of interest" description="Disordered" evidence="9">
    <location>
        <begin position="30"/>
        <end position="80"/>
    </location>
</feature>
<feature type="transmembrane region" description="Helical" evidence="10">
    <location>
        <begin position="313"/>
        <end position="333"/>
    </location>
</feature>
<evidence type="ECO:0000256" key="8">
    <source>
        <dbReference type="ARBA" id="ARBA00023136"/>
    </source>
</evidence>
<evidence type="ECO:0000256" key="9">
    <source>
        <dbReference type="SAM" id="MobiDB-lite"/>
    </source>
</evidence>
<evidence type="ECO:0000256" key="7">
    <source>
        <dbReference type="ARBA" id="ARBA00023065"/>
    </source>
</evidence>
<evidence type="ECO:0000313" key="12">
    <source>
        <dbReference type="EMBL" id="KAK2168376.1"/>
    </source>
</evidence>
<dbReference type="InterPro" id="IPR051171">
    <property type="entry name" value="CaCA"/>
</dbReference>
<dbReference type="AlphaFoldDB" id="A0AAD9KBN3"/>
<evidence type="ECO:0000256" key="5">
    <source>
        <dbReference type="ARBA" id="ARBA00022692"/>
    </source>
</evidence>
<keyword evidence="13" id="KW-1185">Reference proteome</keyword>